<organism evidence="1 2">
    <name type="scientific">Anopheles minimus</name>
    <dbReference type="NCBI Taxonomy" id="112268"/>
    <lineage>
        <taxon>Eukaryota</taxon>
        <taxon>Metazoa</taxon>
        <taxon>Ecdysozoa</taxon>
        <taxon>Arthropoda</taxon>
        <taxon>Hexapoda</taxon>
        <taxon>Insecta</taxon>
        <taxon>Pterygota</taxon>
        <taxon>Neoptera</taxon>
        <taxon>Endopterygota</taxon>
        <taxon>Diptera</taxon>
        <taxon>Nematocera</taxon>
        <taxon>Culicoidea</taxon>
        <taxon>Culicidae</taxon>
        <taxon>Anophelinae</taxon>
        <taxon>Anopheles</taxon>
    </lineage>
</organism>
<reference evidence="2" key="1">
    <citation type="submission" date="2013-03" db="EMBL/GenBank/DDBJ databases">
        <title>The Genome Sequence of Anopheles minimus MINIMUS1.</title>
        <authorList>
            <consortium name="The Broad Institute Genomics Platform"/>
            <person name="Neafsey D.E."/>
            <person name="Walton C."/>
            <person name="Walker B."/>
            <person name="Young S.K."/>
            <person name="Zeng Q."/>
            <person name="Gargeya S."/>
            <person name="Fitzgerald M."/>
            <person name="Haas B."/>
            <person name="Abouelleil A."/>
            <person name="Allen A.W."/>
            <person name="Alvarado L."/>
            <person name="Arachchi H.M."/>
            <person name="Berlin A.M."/>
            <person name="Chapman S.B."/>
            <person name="Gainer-Dewar J."/>
            <person name="Goldberg J."/>
            <person name="Griggs A."/>
            <person name="Gujja S."/>
            <person name="Hansen M."/>
            <person name="Howarth C."/>
            <person name="Imamovic A."/>
            <person name="Ireland A."/>
            <person name="Larimer J."/>
            <person name="McCowan C."/>
            <person name="Murphy C."/>
            <person name="Pearson M."/>
            <person name="Poon T.W."/>
            <person name="Priest M."/>
            <person name="Roberts A."/>
            <person name="Saif S."/>
            <person name="Shea T."/>
            <person name="Sisk P."/>
            <person name="Sykes S."/>
            <person name="Wortman J."/>
            <person name="Nusbaum C."/>
            <person name="Birren B."/>
        </authorList>
    </citation>
    <scope>NUCLEOTIDE SEQUENCE [LARGE SCALE GENOMIC DNA]</scope>
    <source>
        <strain evidence="2">MINIMUS1</strain>
    </source>
</reference>
<reference evidence="1" key="2">
    <citation type="submission" date="2020-05" db="UniProtKB">
        <authorList>
            <consortium name="EnsemblMetazoa"/>
        </authorList>
    </citation>
    <scope>IDENTIFICATION</scope>
    <source>
        <strain evidence="1">MINIMUS1</strain>
    </source>
</reference>
<dbReference type="VEuPathDB" id="VectorBase:AMIN010617"/>
<evidence type="ECO:0000313" key="2">
    <source>
        <dbReference type="Proteomes" id="UP000075920"/>
    </source>
</evidence>
<dbReference type="AlphaFoldDB" id="A0A182WJR3"/>
<protein>
    <submittedName>
        <fullName evidence="1">Uncharacterized protein</fullName>
    </submittedName>
</protein>
<proteinExistence type="predicted"/>
<name>A0A182WJR3_9DIPT</name>
<dbReference type="EnsemblMetazoa" id="AMIN010617-RA">
    <property type="protein sequence ID" value="AMIN010617-PA"/>
    <property type="gene ID" value="AMIN010617"/>
</dbReference>
<sequence length="272" mass="31449">MSVFPVPVDKIIREPQDGDDIEESLPVFKVLSNSKLLQTSIEVVDLTQDDFVKEFKSFLNNLTDQRRDIDTRRCSTKAKHKKVKHILCVPALLLDHVRIHQDSFIFELFRLNFTNIMLYGKLTSETFRDDVKIYQIDDGTAMVDVYYRPSNKTMLDNLNKLNCCEETLRRKPSPLNEESVPESLELRRHLKLLISIAKEQCHMHLANLKLRTQCFAIGHPFTNIQGKASVFAETILPDTEVGNSCELFWKSYLLSQFEPLLENVNKTKSNTT</sequence>
<evidence type="ECO:0000313" key="1">
    <source>
        <dbReference type="EnsemblMetazoa" id="AMIN010617-PA"/>
    </source>
</evidence>
<keyword evidence="2" id="KW-1185">Reference proteome</keyword>
<accession>A0A182WJR3</accession>
<dbReference type="Proteomes" id="UP000075920">
    <property type="component" value="Unassembled WGS sequence"/>
</dbReference>